<proteinExistence type="predicted"/>
<organism evidence="1">
    <name type="scientific">Tanacetum cinerariifolium</name>
    <name type="common">Dalmatian daisy</name>
    <name type="synonym">Chrysanthemum cinerariifolium</name>
    <dbReference type="NCBI Taxonomy" id="118510"/>
    <lineage>
        <taxon>Eukaryota</taxon>
        <taxon>Viridiplantae</taxon>
        <taxon>Streptophyta</taxon>
        <taxon>Embryophyta</taxon>
        <taxon>Tracheophyta</taxon>
        <taxon>Spermatophyta</taxon>
        <taxon>Magnoliopsida</taxon>
        <taxon>eudicotyledons</taxon>
        <taxon>Gunneridae</taxon>
        <taxon>Pentapetalae</taxon>
        <taxon>asterids</taxon>
        <taxon>campanulids</taxon>
        <taxon>Asterales</taxon>
        <taxon>Asteraceae</taxon>
        <taxon>Asteroideae</taxon>
        <taxon>Anthemideae</taxon>
        <taxon>Anthemidinae</taxon>
        <taxon>Tanacetum</taxon>
    </lineage>
</organism>
<accession>A0A6L2L0A6</accession>
<evidence type="ECO:0000313" key="1">
    <source>
        <dbReference type="EMBL" id="GEU53594.1"/>
    </source>
</evidence>
<name>A0A6L2L0A6_TANCI</name>
<reference evidence="1" key="1">
    <citation type="journal article" date="2019" name="Sci. Rep.">
        <title>Draft genome of Tanacetum cinerariifolium, the natural source of mosquito coil.</title>
        <authorList>
            <person name="Yamashiro T."/>
            <person name="Shiraishi A."/>
            <person name="Satake H."/>
            <person name="Nakayama K."/>
        </authorList>
    </citation>
    <scope>NUCLEOTIDE SEQUENCE</scope>
</reference>
<sequence>MTSSSFKRSSSNDRKVGVLLRVHFYWILVPFEQGVVRGIGEGVVVSSSSFVKSTKSCLGGMMPLPAAPTIDSKAQVLAQWNAVYDAYNEVACLILGSMTPEFHRQFENISLYDMMKELKSMSEKQAGVEKCIRSGYHQLRVQEADIPKTAFKTRSWEKIYFAVLVNMAEGIGNTVKHAHDLSSSNGQTKSPVLWAEIREIRSIGPELVQETTNKVILIKERLKRLEIAKRAMLAIGVNI</sequence>
<gene>
    <name evidence="1" type="ORF">Tci_025572</name>
</gene>
<dbReference type="EMBL" id="BKCJ010003197">
    <property type="protein sequence ID" value="GEU53594.1"/>
    <property type="molecule type" value="Genomic_DNA"/>
</dbReference>
<evidence type="ECO:0008006" key="2">
    <source>
        <dbReference type="Google" id="ProtNLM"/>
    </source>
</evidence>
<dbReference type="AlphaFoldDB" id="A0A6L2L0A6"/>
<comment type="caution">
    <text evidence="1">The sequence shown here is derived from an EMBL/GenBank/DDBJ whole genome shotgun (WGS) entry which is preliminary data.</text>
</comment>
<protein>
    <recommendedName>
        <fullName evidence="2">Zinc finger, CCHC-type</fullName>
    </recommendedName>
</protein>